<organism evidence="2 3">
    <name type="scientific">Micromonospora cremea</name>
    <dbReference type="NCBI Taxonomy" id="709881"/>
    <lineage>
        <taxon>Bacteria</taxon>
        <taxon>Bacillati</taxon>
        <taxon>Actinomycetota</taxon>
        <taxon>Actinomycetes</taxon>
        <taxon>Micromonosporales</taxon>
        <taxon>Micromonosporaceae</taxon>
        <taxon>Micromonospora</taxon>
    </lineage>
</organism>
<dbReference type="AlphaFoldDB" id="A0A1N6BFK9"/>
<reference evidence="3" key="1">
    <citation type="submission" date="2016-12" db="EMBL/GenBank/DDBJ databases">
        <authorList>
            <person name="Varghese N."/>
            <person name="Submissions S."/>
        </authorList>
    </citation>
    <scope>NUCLEOTIDE SEQUENCE [LARGE SCALE GENOMIC DNA]</scope>
    <source>
        <strain evidence="3">DSM 45599</strain>
    </source>
</reference>
<proteinExistence type="predicted"/>
<accession>A0A1N6BFK9</accession>
<keyword evidence="1" id="KW-0732">Signal</keyword>
<protein>
    <submittedName>
        <fullName evidence="2">Uncharacterized protein</fullName>
    </submittedName>
</protein>
<dbReference type="EMBL" id="FSQT01000002">
    <property type="protein sequence ID" value="SIN45047.1"/>
    <property type="molecule type" value="Genomic_DNA"/>
</dbReference>
<name>A0A1N6BFK9_9ACTN</name>
<dbReference type="RefSeq" id="WP_159451116.1">
    <property type="nucleotide sequence ID" value="NZ_FSQT01000002.1"/>
</dbReference>
<feature type="signal peptide" evidence="1">
    <location>
        <begin position="1"/>
        <end position="26"/>
    </location>
</feature>
<dbReference type="OrthoDB" id="3447380at2"/>
<evidence type="ECO:0000313" key="3">
    <source>
        <dbReference type="Proteomes" id="UP000185124"/>
    </source>
</evidence>
<sequence>MRKFVSAVAIAVGVAAGGLAPTAAQAASAAPAVLWASSVEEELGRIQVGVSADAGVASIKIHVISPATEQEVAVVDSFHLVNGTEQNGWWQADDAVILPELGAYRLDSEIIDADGVHVEQRSVGFLAYMVKMFFKDLKVTRTVSYDKRKVTASGRLMGRWPGTGDVKPVENFPIEFVTWYGNPADGVSGKVGHFALTTEVQYADEAGYLTTLWDDSRRFHLQAYADTQAPEVRLADTRITADLDRDTVINGEQVTLTGELSWKTPQEWRPMPDAPVYVSYCDTRDYCTLLGATSTDGQGRYQVTVSPFWGGTLRVSTYNPDPFVTTVTHVDKQVVVLDRTQFTDFFGERSAGGQVWLHGHLQFLNNSTPGQMPVDIQFSKDGTAGWHTVSSFDISYNPTNPEGYSFEAFLDEPGPGYWRATYAGSVTSFQSAVSAVVFVD</sequence>
<dbReference type="Proteomes" id="UP000185124">
    <property type="component" value="Unassembled WGS sequence"/>
</dbReference>
<gene>
    <name evidence="2" type="ORF">SAMN04489832_7376</name>
</gene>
<evidence type="ECO:0000256" key="1">
    <source>
        <dbReference type="SAM" id="SignalP"/>
    </source>
</evidence>
<keyword evidence="3" id="KW-1185">Reference proteome</keyword>
<evidence type="ECO:0000313" key="2">
    <source>
        <dbReference type="EMBL" id="SIN45047.1"/>
    </source>
</evidence>
<feature type="chain" id="PRO_5012613458" evidence="1">
    <location>
        <begin position="27"/>
        <end position="440"/>
    </location>
</feature>